<dbReference type="Gene3D" id="1.20.120.20">
    <property type="entry name" value="Apolipoprotein"/>
    <property type="match status" value="2"/>
</dbReference>
<dbReference type="GO" id="GO:0090333">
    <property type="term" value="P:regulation of stomatal closure"/>
    <property type="evidence" value="ECO:0007669"/>
    <property type="project" value="InterPro"/>
</dbReference>
<protein>
    <recommendedName>
        <fullName evidence="2">Rhodanese domain-containing protein</fullName>
    </recommendedName>
</protein>
<gene>
    <name evidence="3" type="ORF">WJX74_008503</name>
</gene>
<feature type="region of interest" description="Disordered" evidence="1">
    <location>
        <begin position="630"/>
        <end position="764"/>
    </location>
</feature>
<dbReference type="EMBL" id="JALJOS010000022">
    <property type="protein sequence ID" value="KAK9826057.1"/>
    <property type="molecule type" value="Genomic_DNA"/>
</dbReference>
<sequence>MDCKSLSSERMHADRSLAKTSVPDLSRPRSRAGCKRKSSVQAAGRRGPVVVVPASDSLSGLRKLLVCDLALTTFFLAPAVFAQEGSGKIQGGSSAVSDLLAKKAKRTPPPASSSRPGSEVSPPPGQAAAPAEPPNTLPDSSSLKETASKLSDQASEAADKATSAASKFTDQASEPAGQATSAASKLSDSAPQATSQADSALSKIQDAATGSGSNIKEGAADLAKSVQSSTGSQLNPPSLEYPSGGSASSGGGATNVGKQASEAAAQLGKQASDAADNLSQQAQDTFQSASTAAGEATAGIRQSFSEVAGDAGEALQQLEQQLSGAASSAKASLPAPVQQALDAVTPVFDSAVHQIQSDSRLGSAALAIGLGLPVVLWFRARYGGYGGPLSAMQAFELLQEEDALFVDIRPDEQREADGVAELKRGARRKGVLVPFTGLPLGTSRQLRKPNEVAAQLAAIQIASLTQVSNSTKIIVVDDRGKDAIRIARSLRQFGRARAYVLEGGFKSWVRQGLPVREGTVYGTSVLESFTEDVEVFAENANAVARSPAALIALIAAVGGTGATIYDYHKALQFVGVFGLLVTAVFRYNSFKEVAQDLYGGLKNVGKAADAVAAVPAVASAGASSLTSVSSSLTSSFQGSTPSANPYASGAESEGATSPAAVSGDASGGANGSAPASTPETSASNTGASEASAYEPTTAETSAEEAKPEPAPVSSPPEPSTPAAPRQPDDSEKAAQKSQPAEEQRLDEDAGKAKEATPLPSESKK</sequence>
<evidence type="ECO:0000313" key="3">
    <source>
        <dbReference type="EMBL" id="KAK9826057.1"/>
    </source>
</evidence>
<feature type="compositionally biased region" description="Basic residues" evidence="1">
    <location>
        <begin position="28"/>
        <end position="38"/>
    </location>
</feature>
<dbReference type="PANTHER" id="PTHR34209">
    <property type="entry name" value="RHODANESE/CELL CYCLE CONTROL PHOSPHATASE SUPERFAMILY PROTEIN"/>
    <property type="match status" value="1"/>
</dbReference>
<dbReference type="SUPFAM" id="SSF52821">
    <property type="entry name" value="Rhodanese/Cell cycle control phosphatase"/>
    <property type="match status" value="1"/>
</dbReference>
<dbReference type="InterPro" id="IPR044690">
    <property type="entry name" value="CAS_plant"/>
</dbReference>
<accession>A0AAW1QX89</accession>
<evidence type="ECO:0000313" key="4">
    <source>
        <dbReference type="Proteomes" id="UP001438707"/>
    </source>
</evidence>
<name>A0AAW1QX89_9CHLO</name>
<feature type="compositionally biased region" description="Basic and acidic residues" evidence="1">
    <location>
        <begin position="726"/>
        <end position="754"/>
    </location>
</feature>
<feature type="region of interest" description="Disordered" evidence="1">
    <location>
        <begin position="1"/>
        <end position="45"/>
    </location>
</feature>
<keyword evidence="4" id="KW-1185">Reference proteome</keyword>
<feature type="region of interest" description="Disordered" evidence="1">
    <location>
        <begin position="100"/>
        <end position="290"/>
    </location>
</feature>
<organism evidence="3 4">
    <name type="scientific">Apatococcus lobatus</name>
    <dbReference type="NCBI Taxonomy" id="904363"/>
    <lineage>
        <taxon>Eukaryota</taxon>
        <taxon>Viridiplantae</taxon>
        <taxon>Chlorophyta</taxon>
        <taxon>core chlorophytes</taxon>
        <taxon>Trebouxiophyceae</taxon>
        <taxon>Chlorellales</taxon>
        <taxon>Chlorellaceae</taxon>
        <taxon>Apatococcus</taxon>
    </lineage>
</organism>
<dbReference type="PANTHER" id="PTHR34209:SF1">
    <property type="entry name" value="CALCIUM SENSING RECEPTOR, CHLOROPLASTIC"/>
    <property type="match status" value="1"/>
</dbReference>
<feature type="compositionally biased region" description="Polar residues" evidence="1">
    <location>
        <begin position="225"/>
        <end position="236"/>
    </location>
</feature>
<feature type="compositionally biased region" description="Pro residues" evidence="1">
    <location>
        <begin position="708"/>
        <end position="721"/>
    </location>
</feature>
<evidence type="ECO:0000259" key="2">
    <source>
        <dbReference type="PROSITE" id="PS50206"/>
    </source>
</evidence>
<feature type="compositionally biased region" description="Polar residues" evidence="1">
    <location>
        <begin position="636"/>
        <end position="645"/>
    </location>
</feature>
<feature type="compositionally biased region" description="Pro residues" evidence="1">
    <location>
        <begin position="121"/>
        <end position="136"/>
    </location>
</feature>
<dbReference type="Proteomes" id="UP001438707">
    <property type="component" value="Unassembled WGS sequence"/>
</dbReference>
<feature type="domain" description="Rhodanese" evidence="2">
    <location>
        <begin position="399"/>
        <end position="517"/>
    </location>
</feature>
<feature type="compositionally biased region" description="Low complexity" evidence="1">
    <location>
        <begin position="154"/>
        <end position="166"/>
    </location>
</feature>
<evidence type="ECO:0000256" key="1">
    <source>
        <dbReference type="SAM" id="MobiDB-lite"/>
    </source>
</evidence>
<dbReference type="GO" id="GO:0071277">
    <property type="term" value="P:cellular response to calcium ion"/>
    <property type="evidence" value="ECO:0007669"/>
    <property type="project" value="InterPro"/>
</dbReference>
<feature type="compositionally biased region" description="Polar residues" evidence="1">
    <location>
        <begin position="277"/>
        <end position="287"/>
    </location>
</feature>
<comment type="caution">
    <text evidence="3">The sequence shown here is derived from an EMBL/GenBank/DDBJ whole genome shotgun (WGS) entry which is preliminary data.</text>
</comment>
<reference evidence="3 4" key="1">
    <citation type="journal article" date="2024" name="Nat. Commun.">
        <title>Phylogenomics reveals the evolutionary origins of lichenization in chlorophyte algae.</title>
        <authorList>
            <person name="Puginier C."/>
            <person name="Libourel C."/>
            <person name="Otte J."/>
            <person name="Skaloud P."/>
            <person name="Haon M."/>
            <person name="Grisel S."/>
            <person name="Petersen M."/>
            <person name="Berrin J.G."/>
            <person name="Delaux P.M."/>
            <person name="Dal Grande F."/>
            <person name="Keller J."/>
        </authorList>
    </citation>
    <scope>NUCLEOTIDE SEQUENCE [LARGE SCALE GENOMIC DNA]</scope>
    <source>
        <strain evidence="3 4">SAG 2145</strain>
    </source>
</reference>
<feature type="compositionally biased region" description="Polar residues" evidence="1">
    <location>
        <begin position="137"/>
        <end position="153"/>
    </location>
</feature>
<dbReference type="PROSITE" id="PS50206">
    <property type="entry name" value="RHODANESE_3"/>
    <property type="match status" value="1"/>
</dbReference>
<proteinExistence type="predicted"/>
<dbReference type="InterPro" id="IPR036873">
    <property type="entry name" value="Rhodanese-like_dom_sf"/>
</dbReference>
<dbReference type="SMART" id="SM00450">
    <property type="entry name" value="RHOD"/>
    <property type="match status" value="1"/>
</dbReference>
<feature type="compositionally biased region" description="Low complexity" evidence="1">
    <location>
        <begin position="671"/>
        <end position="700"/>
    </location>
</feature>
<feature type="compositionally biased region" description="Basic and acidic residues" evidence="1">
    <location>
        <begin position="1"/>
        <end position="17"/>
    </location>
</feature>
<dbReference type="InterPro" id="IPR001763">
    <property type="entry name" value="Rhodanese-like_dom"/>
</dbReference>
<dbReference type="AlphaFoldDB" id="A0AAW1QX89"/>
<dbReference type="CDD" id="cd00158">
    <property type="entry name" value="RHOD"/>
    <property type="match status" value="1"/>
</dbReference>
<dbReference type="Pfam" id="PF00581">
    <property type="entry name" value="Rhodanese"/>
    <property type="match status" value="1"/>
</dbReference>
<dbReference type="Gene3D" id="3.40.250.10">
    <property type="entry name" value="Rhodanese-like domain"/>
    <property type="match status" value="1"/>
</dbReference>
<feature type="compositionally biased region" description="Polar residues" evidence="1">
    <location>
        <begin position="168"/>
        <end position="199"/>
    </location>
</feature>
<dbReference type="GO" id="GO:0009704">
    <property type="term" value="P:de-etiolation"/>
    <property type="evidence" value="ECO:0007669"/>
    <property type="project" value="InterPro"/>
</dbReference>